<proteinExistence type="predicted"/>
<dbReference type="Gene3D" id="2.40.70.10">
    <property type="entry name" value="Acid Proteases"/>
    <property type="match status" value="1"/>
</dbReference>
<accession>A0ABR3H5E0</accession>
<dbReference type="InterPro" id="IPR021109">
    <property type="entry name" value="Peptidase_aspartic_dom_sf"/>
</dbReference>
<reference evidence="1 2" key="1">
    <citation type="submission" date="2024-06" db="EMBL/GenBank/DDBJ databases">
        <title>A chromosome-level genome assembly of beet webworm, Loxostege sticticalis.</title>
        <authorList>
            <person name="Zhang Y."/>
        </authorList>
    </citation>
    <scope>NUCLEOTIDE SEQUENCE [LARGE SCALE GENOMIC DNA]</scope>
    <source>
        <strain evidence="1">AQ026</strain>
        <tissue evidence="1">Whole body</tissue>
    </source>
</reference>
<name>A0ABR3H5E0_LOXSC</name>
<dbReference type="EMBL" id="JBEUOH010000026">
    <property type="protein sequence ID" value="KAL0860019.1"/>
    <property type="molecule type" value="Genomic_DNA"/>
</dbReference>
<evidence type="ECO:0008006" key="3">
    <source>
        <dbReference type="Google" id="ProtNLM"/>
    </source>
</evidence>
<evidence type="ECO:0000313" key="1">
    <source>
        <dbReference type="EMBL" id="KAL0860019.1"/>
    </source>
</evidence>
<organism evidence="1 2">
    <name type="scientific">Loxostege sticticalis</name>
    <name type="common">Beet webworm moth</name>
    <dbReference type="NCBI Taxonomy" id="481309"/>
    <lineage>
        <taxon>Eukaryota</taxon>
        <taxon>Metazoa</taxon>
        <taxon>Ecdysozoa</taxon>
        <taxon>Arthropoda</taxon>
        <taxon>Hexapoda</taxon>
        <taxon>Insecta</taxon>
        <taxon>Pterygota</taxon>
        <taxon>Neoptera</taxon>
        <taxon>Endopterygota</taxon>
        <taxon>Lepidoptera</taxon>
        <taxon>Glossata</taxon>
        <taxon>Ditrysia</taxon>
        <taxon>Pyraloidea</taxon>
        <taxon>Crambidae</taxon>
        <taxon>Pyraustinae</taxon>
        <taxon>Loxostege</taxon>
    </lineage>
</organism>
<evidence type="ECO:0000313" key="2">
    <source>
        <dbReference type="Proteomes" id="UP001549920"/>
    </source>
</evidence>
<dbReference type="PANTHER" id="PTHR47331">
    <property type="entry name" value="PHD-TYPE DOMAIN-CONTAINING PROTEIN"/>
    <property type="match status" value="1"/>
</dbReference>
<dbReference type="Proteomes" id="UP001549920">
    <property type="component" value="Unassembled WGS sequence"/>
</dbReference>
<dbReference type="PANTHER" id="PTHR47331:SF5">
    <property type="entry name" value="RIBONUCLEASE H"/>
    <property type="match status" value="1"/>
</dbReference>
<comment type="caution">
    <text evidence="1">The sequence shown here is derived from an EMBL/GenBank/DDBJ whole genome shotgun (WGS) entry which is preliminary data.</text>
</comment>
<protein>
    <recommendedName>
        <fullName evidence="3">Peptidase aspartic putative domain-containing protein</fullName>
    </recommendedName>
</protein>
<dbReference type="CDD" id="cd00303">
    <property type="entry name" value="retropepsin_like"/>
    <property type="match status" value="1"/>
</dbReference>
<keyword evidence="2" id="KW-1185">Reference proteome</keyword>
<sequence length="464" mass="51494">MADDLKRLIAARGQLKGAITPPAMRSLISCVKQHLGALKNLGAPTSHWDLIIIAILHKKLDQYTLRAYHLDSQSNTDLPVLDDFLTFLEHRAAALETLGLREAEQPSKRRSSLVASKAKPIKNIKCKYCQSHVHKLHQCPSFKLAEPLKRKEFVDANKLCNICLNNHSDKKCLFTFKCSVCKGKHNSLLHEDAPQQNVIASQDLNQNKSAGQISLLTNTSNNVLLPTIKAKLYDKNGKAVFVRCLLDSGSQVSFVLSEVADQLGCKLQPSKSIITGVCDGVNMTTEQTTLNVHATATDFKIPVTCHVVKNITCNMPQFSVRNETIHFPSHVKLADDNFFICDKIGMLLGADVFFQVLLREQLPVPSSGLVLQNTFFGYVVAGTAGHSGASTSSCLASNFCCTQQTQDDFFSKLDHNVSQFWQSGKVPEVFMVGEPKRGFWDLLKRGRLTYWEEPSTPLNTSTKY</sequence>
<gene>
    <name evidence="1" type="ORF">ABMA27_010334</name>
</gene>